<feature type="chain" id="PRO_5016819071" evidence="2">
    <location>
        <begin position="25"/>
        <end position="325"/>
    </location>
</feature>
<dbReference type="Proteomes" id="UP000261931">
    <property type="component" value="Unassembled WGS sequence"/>
</dbReference>
<reference evidence="3 4" key="1">
    <citation type="submission" date="2018-08" db="EMBL/GenBank/DDBJ databases">
        <title>Hydrogenophaga sp. LA-38 isolated from sludge.</title>
        <authorList>
            <person name="Im W.-T."/>
        </authorList>
    </citation>
    <scope>NUCLEOTIDE SEQUENCE [LARGE SCALE GENOMIC DNA]</scope>
    <source>
        <strain evidence="3 4">LA-38</strain>
    </source>
</reference>
<evidence type="ECO:0000313" key="3">
    <source>
        <dbReference type="EMBL" id="RFP77420.1"/>
    </source>
</evidence>
<dbReference type="CDD" id="cd13578">
    <property type="entry name" value="PBP2_Bug27"/>
    <property type="match status" value="1"/>
</dbReference>
<dbReference type="Gene3D" id="3.40.190.150">
    <property type="entry name" value="Bordetella uptake gene, domain 1"/>
    <property type="match status" value="1"/>
</dbReference>
<gene>
    <name evidence="3" type="ORF">DY262_16840</name>
</gene>
<keyword evidence="2" id="KW-0732">Signal</keyword>
<feature type="signal peptide" evidence="2">
    <location>
        <begin position="1"/>
        <end position="24"/>
    </location>
</feature>
<dbReference type="PANTHER" id="PTHR42928:SF5">
    <property type="entry name" value="BLR1237 PROTEIN"/>
    <property type="match status" value="1"/>
</dbReference>
<evidence type="ECO:0000256" key="1">
    <source>
        <dbReference type="ARBA" id="ARBA00006987"/>
    </source>
</evidence>
<dbReference type="InterPro" id="IPR005064">
    <property type="entry name" value="BUG"/>
</dbReference>
<dbReference type="Gene3D" id="3.40.190.10">
    <property type="entry name" value="Periplasmic binding protein-like II"/>
    <property type="match status" value="1"/>
</dbReference>
<protein>
    <submittedName>
        <fullName evidence="3">Tripartite tricarboxylate transporter substrate binding protein</fullName>
    </submittedName>
</protein>
<name>A0A372EG83_9BURK</name>
<evidence type="ECO:0000313" key="4">
    <source>
        <dbReference type="Proteomes" id="UP000261931"/>
    </source>
</evidence>
<accession>A0A372EG83</accession>
<dbReference type="RefSeq" id="WP_116960267.1">
    <property type="nucleotide sequence ID" value="NZ_QVLS01000011.1"/>
</dbReference>
<dbReference type="Pfam" id="PF03401">
    <property type="entry name" value="TctC"/>
    <property type="match status" value="1"/>
</dbReference>
<keyword evidence="4" id="KW-1185">Reference proteome</keyword>
<dbReference type="PIRSF" id="PIRSF017082">
    <property type="entry name" value="YflP"/>
    <property type="match status" value="1"/>
</dbReference>
<comment type="caution">
    <text evidence="3">The sequence shown here is derived from an EMBL/GenBank/DDBJ whole genome shotgun (WGS) entry which is preliminary data.</text>
</comment>
<organism evidence="3 4">
    <name type="scientific">Hydrogenophaga borbori</name>
    <dbReference type="NCBI Taxonomy" id="2294117"/>
    <lineage>
        <taxon>Bacteria</taxon>
        <taxon>Pseudomonadati</taxon>
        <taxon>Pseudomonadota</taxon>
        <taxon>Betaproteobacteria</taxon>
        <taxon>Burkholderiales</taxon>
        <taxon>Comamonadaceae</taxon>
        <taxon>Hydrogenophaga</taxon>
    </lineage>
</organism>
<proteinExistence type="inferred from homology"/>
<evidence type="ECO:0000256" key="2">
    <source>
        <dbReference type="SAM" id="SignalP"/>
    </source>
</evidence>
<dbReference type="InterPro" id="IPR042100">
    <property type="entry name" value="Bug_dom1"/>
</dbReference>
<dbReference type="PANTHER" id="PTHR42928">
    <property type="entry name" value="TRICARBOXYLATE-BINDING PROTEIN"/>
    <property type="match status" value="1"/>
</dbReference>
<sequence length="325" mass="33827">MFTSALRSLIALGLGALIATLAAAQDYPADKPVKFVLPFPPGGSADAVTRELADKLQSQGHGIFIIENKPGAAGNLATGQVVRAAPDGHTILVGVTGALVINPELYPNLGYRPETDLTPISMLAQAPVVIVASRESGLTSLKDLVQRAKAKPGELSYATNGTGTSHHLAGELFKQKTGIFMVNIPYNGTPGALQDIGGGRVDLGFLDLTAALPMIQSGRIVALATTGSARPSALPNVPTVAEAGYPGYEAMTWISLVAPKGMKREHIAKLSGLVNAVLADEAFKKSTAAKGMEAVGSTPEAMQRFLAAESDKWRGVIRGANIRLN</sequence>
<comment type="similarity">
    <text evidence="1">Belongs to the UPF0065 (bug) family.</text>
</comment>
<dbReference type="EMBL" id="QVLS01000011">
    <property type="protein sequence ID" value="RFP77420.1"/>
    <property type="molecule type" value="Genomic_DNA"/>
</dbReference>
<dbReference type="SUPFAM" id="SSF53850">
    <property type="entry name" value="Periplasmic binding protein-like II"/>
    <property type="match status" value="1"/>
</dbReference>
<dbReference type="AlphaFoldDB" id="A0A372EG83"/>